<dbReference type="OrthoDB" id="269405at2759"/>
<name>A0A168EDI1_9HYPO</name>
<dbReference type="Pfam" id="PF04112">
    <property type="entry name" value="Mak10"/>
    <property type="match status" value="1"/>
</dbReference>
<evidence type="ECO:0000256" key="3">
    <source>
        <dbReference type="ARBA" id="ARBA00022490"/>
    </source>
</evidence>
<dbReference type="InterPro" id="IPR057983">
    <property type="entry name" value="NAA35-like_N"/>
</dbReference>
<feature type="domain" description="NAA35-like TPR repeats" evidence="5">
    <location>
        <begin position="257"/>
        <end position="604"/>
    </location>
</feature>
<dbReference type="GO" id="GO:0016740">
    <property type="term" value="F:transferase activity"/>
    <property type="evidence" value="ECO:0007669"/>
    <property type="project" value="UniProtKB-KW"/>
</dbReference>
<comment type="subcellular location">
    <subcellularLocation>
        <location evidence="1">Cytoplasm</location>
    </subcellularLocation>
</comment>
<dbReference type="Pfam" id="PF25789">
    <property type="entry name" value="TPR_NAA35"/>
    <property type="match status" value="1"/>
</dbReference>
<dbReference type="PANTHER" id="PTHR21373">
    <property type="entry name" value="GLUCOSE REPRESSIBLE PROTEIN MAK10"/>
    <property type="match status" value="1"/>
</dbReference>
<evidence type="ECO:0000313" key="7">
    <source>
        <dbReference type="Proteomes" id="UP000078544"/>
    </source>
</evidence>
<dbReference type="GO" id="GO:0031417">
    <property type="term" value="C:NatC complex"/>
    <property type="evidence" value="ECO:0007669"/>
    <property type="project" value="InterPro"/>
</dbReference>
<sequence>MDSGLLEPGEDVEIPYDVSRPLEPEQVLGIIDQLICHEMSWHLGYPLSQTLFTSIYVDALLMPEPWTLEQACFVRNSRPEQNQQPMLQILRAYCLGMLKACNLVIERIRSQTFFEEEDFVPSTYNRDLLTNIPCTDIQRLLADAVGLVESLAGESISEAVADGLTSRLGLRSVFLTAAKTHVLIKDPAAARKSWDEALEMLPRLSATHSLATAVDEAFSVKLQRRLTSTLPPRPVVQLDFAAAFSHLTRLFEDGSEAISVMEHHDPQCLQTFVQTFVAKTPQPMVFVRALLQTLLFQNKGAVGAMSIRDVLDDDLSTVSLHSSILLDRSNDDIEAVHDPRFAISKQMSEFRERAAVPFLDMLRTSCQNRCRARRTLCHLIADWEFLQSDVEKMDEVIRAKAEALALQRPSTSIRGLDLFKDYPLHLSSWAYLYKLQQMERIVQLGFELQLYQADEMAGMYWYLHFLAKTREQHLERIGGFIHRAPPPAHPPEQRRMHRSLNHTRLQLLDAAVTWALSDALCCVYTVLLRNNLIPSPPRPYSNAELRYQLRMKPFAAVCLPDLPTYDEFHDGTTQPNCSTGQLLDYAQRAVAGAKKGFESLSKLDDAQSFSVGSYPRWVASANGALRACIATMVAISELQKALPEAEGGARISVRVPPPEEAYHVWWIVPKITVSRG</sequence>
<comment type="similarity">
    <text evidence="2">Belongs to the MAK10 family.</text>
</comment>
<dbReference type="EMBL" id="AZGY01000005">
    <property type="protein sequence ID" value="KZZ98687.1"/>
    <property type="molecule type" value="Genomic_DNA"/>
</dbReference>
<comment type="caution">
    <text evidence="6">The sequence shown here is derived from an EMBL/GenBank/DDBJ whole genome shotgun (WGS) entry which is preliminary data.</text>
</comment>
<dbReference type="PANTHER" id="PTHR21373:SF0">
    <property type="entry name" value="N-ALPHA-ACETYLTRANSFERASE 35, NATC AUXILIARY SUBUNIT"/>
    <property type="match status" value="1"/>
</dbReference>
<dbReference type="AlphaFoldDB" id="A0A168EDI1"/>
<dbReference type="InterPro" id="IPR057982">
    <property type="entry name" value="TPR_NAA35"/>
</dbReference>
<keyword evidence="3" id="KW-0963">Cytoplasm</keyword>
<evidence type="ECO:0000259" key="4">
    <source>
        <dbReference type="Pfam" id="PF04112"/>
    </source>
</evidence>
<dbReference type="InterPro" id="IPR007244">
    <property type="entry name" value="Naa35_N"/>
</dbReference>
<dbReference type="Proteomes" id="UP000078544">
    <property type="component" value="Unassembled WGS sequence"/>
</dbReference>
<keyword evidence="7" id="KW-1185">Reference proteome</keyword>
<gene>
    <name evidence="6" type="ORF">AAL_03205</name>
</gene>
<evidence type="ECO:0000256" key="2">
    <source>
        <dbReference type="ARBA" id="ARBA00006289"/>
    </source>
</evidence>
<feature type="domain" description="NAA35-like N-terminal" evidence="4">
    <location>
        <begin position="1"/>
        <end position="138"/>
    </location>
</feature>
<evidence type="ECO:0000313" key="6">
    <source>
        <dbReference type="EMBL" id="KZZ98687.1"/>
    </source>
</evidence>
<organism evidence="6 7">
    <name type="scientific">Moelleriella libera RCEF 2490</name>
    <dbReference type="NCBI Taxonomy" id="1081109"/>
    <lineage>
        <taxon>Eukaryota</taxon>
        <taxon>Fungi</taxon>
        <taxon>Dikarya</taxon>
        <taxon>Ascomycota</taxon>
        <taxon>Pezizomycotina</taxon>
        <taxon>Sordariomycetes</taxon>
        <taxon>Hypocreomycetidae</taxon>
        <taxon>Hypocreales</taxon>
        <taxon>Clavicipitaceae</taxon>
        <taxon>Moelleriella</taxon>
    </lineage>
</organism>
<evidence type="ECO:0000259" key="5">
    <source>
        <dbReference type="Pfam" id="PF25789"/>
    </source>
</evidence>
<protein>
    <submittedName>
        <fullName evidence="6">Mak10 subunit, NatC N(Alpha)-terminal acetyltransferase</fullName>
    </submittedName>
</protein>
<reference evidence="6 7" key="1">
    <citation type="journal article" date="2016" name="Genome Biol. Evol.">
        <title>Divergent and convergent evolution of fungal pathogenicity.</title>
        <authorList>
            <person name="Shang Y."/>
            <person name="Xiao G."/>
            <person name="Zheng P."/>
            <person name="Cen K."/>
            <person name="Zhan S."/>
            <person name="Wang C."/>
        </authorList>
    </citation>
    <scope>NUCLEOTIDE SEQUENCE [LARGE SCALE GENOMIC DNA]</scope>
    <source>
        <strain evidence="6 7">RCEF 2490</strain>
    </source>
</reference>
<accession>A0A168EDI1</accession>
<keyword evidence="6" id="KW-0808">Transferase</keyword>
<proteinExistence type="inferred from homology"/>
<dbReference type="STRING" id="1081109.A0A168EDI1"/>
<evidence type="ECO:0000256" key="1">
    <source>
        <dbReference type="ARBA" id="ARBA00004496"/>
    </source>
</evidence>